<evidence type="ECO:0000256" key="2">
    <source>
        <dbReference type="ARBA" id="ARBA00010274"/>
    </source>
</evidence>
<keyword evidence="4" id="KW-0131">Cell cycle</keyword>
<dbReference type="InterPro" id="IPR003175">
    <property type="entry name" value="CDI_dom"/>
</dbReference>
<dbReference type="GO" id="GO:0005654">
    <property type="term" value="C:nucleoplasm"/>
    <property type="evidence" value="ECO:0007669"/>
    <property type="project" value="UniProtKB-SubCell"/>
</dbReference>
<evidence type="ECO:0000259" key="7">
    <source>
        <dbReference type="Pfam" id="PF02234"/>
    </source>
</evidence>
<feature type="region of interest" description="Disordered" evidence="6">
    <location>
        <begin position="125"/>
        <end position="156"/>
    </location>
</feature>
<evidence type="ECO:0000256" key="6">
    <source>
        <dbReference type="SAM" id="MobiDB-lite"/>
    </source>
</evidence>
<name>A0AAV1RBE2_9ROSI</name>
<accession>A0AAV1RBE2</accession>
<keyword evidence="3 5" id="KW-0649">Protein kinase inhibitor</keyword>
<evidence type="ECO:0000256" key="4">
    <source>
        <dbReference type="ARBA" id="ARBA00023306"/>
    </source>
</evidence>
<comment type="similarity">
    <text evidence="2 5">Belongs to the CDI family. ICK/KRP subfamily.</text>
</comment>
<proteinExistence type="inferred from homology"/>
<evidence type="ECO:0000256" key="5">
    <source>
        <dbReference type="PIRNR" id="PIRNR017811"/>
    </source>
</evidence>
<evidence type="ECO:0000256" key="3">
    <source>
        <dbReference type="ARBA" id="ARBA00023013"/>
    </source>
</evidence>
<dbReference type="GO" id="GO:0051726">
    <property type="term" value="P:regulation of cell cycle"/>
    <property type="evidence" value="ECO:0007669"/>
    <property type="project" value="InterPro"/>
</dbReference>
<comment type="caution">
    <text evidence="8">The sequence shown here is derived from an EMBL/GenBank/DDBJ whole genome shotgun (WGS) entry which is preliminary data.</text>
</comment>
<dbReference type="InterPro" id="IPR044898">
    <property type="entry name" value="CDI_dom_sf"/>
</dbReference>
<sequence length="212" mass="23455">MGESARNIKRIAETEIIESSITSFSKKTKFDFDFEEFSLPSLNVKLQAHRCTNMSPEKLISPATSSSSGGLITGNSSCGDSSVSCCSSNESVKVVKDSLTILDLEPKSASETESSTCIDRKFRETTPSSEFHGNGDHLDSPATMGKKGNPHRRNSPAVKIPSQAEIDAFFAGAEKEEQKRFAEKYNYDVVKDLPMEGRYQWICLKPQRKIEN</sequence>
<comment type="subcellular location">
    <subcellularLocation>
        <location evidence="1">Nucleus</location>
        <location evidence="1">Nucleoplasm</location>
    </subcellularLocation>
</comment>
<dbReference type="AlphaFoldDB" id="A0AAV1RBE2"/>
<feature type="domain" description="Cyclin-dependent kinase inhibitor" evidence="7">
    <location>
        <begin position="160"/>
        <end position="201"/>
    </location>
</feature>
<evidence type="ECO:0000256" key="1">
    <source>
        <dbReference type="ARBA" id="ARBA00004642"/>
    </source>
</evidence>
<organism evidence="8 9">
    <name type="scientific">Dovyalis caffra</name>
    <dbReference type="NCBI Taxonomy" id="77055"/>
    <lineage>
        <taxon>Eukaryota</taxon>
        <taxon>Viridiplantae</taxon>
        <taxon>Streptophyta</taxon>
        <taxon>Embryophyta</taxon>
        <taxon>Tracheophyta</taxon>
        <taxon>Spermatophyta</taxon>
        <taxon>Magnoliopsida</taxon>
        <taxon>eudicotyledons</taxon>
        <taxon>Gunneridae</taxon>
        <taxon>Pentapetalae</taxon>
        <taxon>rosids</taxon>
        <taxon>fabids</taxon>
        <taxon>Malpighiales</taxon>
        <taxon>Salicaceae</taxon>
        <taxon>Flacourtieae</taxon>
        <taxon>Dovyalis</taxon>
    </lineage>
</organism>
<evidence type="ECO:0000313" key="8">
    <source>
        <dbReference type="EMBL" id="CAK7329859.1"/>
    </source>
</evidence>
<evidence type="ECO:0000313" key="9">
    <source>
        <dbReference type="Proteomes" id="UP001314170"/>
    </source>
</evidence>
<reference evidence="8 9" key="1">
    <citation type="submission" date="2024-01" db="EMBL/GenBank/DDBJ databases">
        <authorList>
            <person name="Waweru B."/>
        </authorList>
    </citation>
    <scope>NUCLEOTIDE SEQUENCE [LARGE SCALE GENOMIC DNA]</scope>
</reference>
<dbReference type="Pfam" id="PF02234">
    <property type="entry name" value="CDI"/>
    <property type="match status" value="1"/>
</dbReference>
<dbReference type="PIRSF" id="PIRSF017811">
    <property type="entry name" value="CDK_inhib_pln"/>
    <property type="match status" value="1"/>
</dbReference>
<dbReference type="Gene3D" id="4.10.365.10">
    <property type="entry name" value="p27"/>
    <property type="match status" value="1"/>
</dbReference>
<dbReference type="EMBL" id="CAWUPB010000913">
    <property type="protein sequence ID" value="CAK7329859.1"/>
    <property type="molecule type" value="Genomic_DNA"/>
</dbReference>
<keyword evidence="9" id="KW-1185">Reference proteome</keyword>
<dbReference type="GO" id="GO:0004861">
    <property type="term" value="F:cyclin-dependent protein serine/threonine kinase inhibitor activity"/>
    <property type="evidence" value="ECO:0007669"/>
    <property type="project" value="UniProtKB-UniRule"/>
</dbReference>
<dbReference type="PANTHER" id="PTHR46776">
    <property type="entry name" value="CYCLIN-DEPENDENT KINASE INHIBITOR 4-RELATED"/>
    <property type="match status" value="1"/>
</dbReference>
<dbReference type="Proteomes" id="UP001314170">
    <property type="component" value="Unassembled WGS sequence"/>
</dbReference>
<gene>
    <name evidence="8" type="ORF">DCAF_LOCUS7623</name>
</gene>
<protein>
    <recommendedName>
        <fullName evidence="5">Cyclin-dependent kinase inhibitor</fullName>
    </recommendedName>
</protein>
<dbReference type="InterPro" id="IPR044275">
    <property type="entry name" value="KRP"/>
</dbReference>